<dbReference type="EMBL" id="JAELUQ010000008">
    <property type="protein sequence ID" value="KAG7409273.1"/>
    <property type="molecule type" value="Genomic_DNA"/>
</dbReference>
<organism evidence="2 3">
    <name type="scientific">Fusarium oxysporum f. sp. rapae</name>
    <dbReference type="NCBI Taxonomy" id="485398"/>
    <lineage>
        <taxon>Eukaryota</taxon>
        <taxon>Fungi</taxon>
        <taxon>Dikarya</taxon>
        <taxon>Ascomycota</taxon>
        <taxon>Pezizomycotina</taxon>
        <taxon>Sordariomycetes</taxon>
        <taxon>Hypocreomycetidae</taxon>
        <taxon>Hypocreales</taxon>
        <taxon>Nectriaceae</taxon>
        <taxon>Fusarium</taxon>
        <taxon>Fusarium oxysporum species complex</taxon>
    </lineage>
</organism>
<evidence type="ECO:0000313" key="2">
    <source>
        <dbReference type="EMBL" id="KAG7409273.1"/>
    </source>
</evidence>
<feature type="region of interest" description="Disordered" evidence="1">
    <location>
        <begin position="46"/>
        <end position="76"/>
    </location>
</feature>
<comment type="caution">
    <text evidence="2">The sequence shown here is derived from an EMBL/GenBank/DDBJ whole genome shotgun (WGS) entry which is preliminary data.</text>
</comment>
<proteinExistence type="predicted"/>
<protein>
    <submittedName>
        <fullName evidence="2">Uncharacterized protein</fullName>
    </submittedName>
</protein>
<name>A0A8J5NV07_FUSOX</name>
<sequence>MSWNTLNPAVVHRRLLLPSSTERISKPMMCRFHLYTSRKTFIRNRLSQRRQDSDLPGPPAATTRVSGQVVDSRWFP</sequence>
<evidence type="ECO:0000313" key="3">
    <source>
        <dbReference type="Proteomes" id="UP000694050"/>
    </source>
</evidence>
<gene>
    <name evidence="2" type="ORF">Forpe1208_v010946</name>
</gene>
<dbReference type="Proteomes" id="UP000694050">
    <property type="component" value="Unassembled WGS sequence"/>
</dbReference>
<accession>A0A8J5NV07</accession>
<reference evidence="2" key="1">
    <citation type="submission" date="2021-04" db="EMBL/GenBank/DDBJ databases">
        <title>First draft genome resource for Brassicaceae pathogens Fusarium oxysporum f. sp. raphani and Fusarium oxysporum f. sp. rapae.</title>
        <authorList>
            <person name="Asai S."/>
        </authorList>
    </citation>
    <scope>NUCLEOTIDE SEQUENCE</scope>
    <source>
        <strain evidence="2">Tf1208</strain>
    </source>
</reference>
<evidence type="ECO:0000256" key="1">
    <source>
        <dbReference type="SAM" id="MobiDB-lite"/>
    </source>
</evidence>
<dbReference type="AlphaFoldDB" id="A0A8J5NV07"/>